<protein>
    <submittedName>
        <fullName evidence="1">Uncharacterized protein</fullName>
    </submittedName>
</protein>
<evidence type="ECO:0000313" key="2">
    <source>
        <dbReference type="Proteomes" id="UP000035199"/>
    </source>
</evidence>
<reference evidence="1 2" key="1">
    <citation type="journal article" date="2015" name="Genome Announc.">
        <title>Complete Genome Sequence of the Type Strain Corynebacterium mustelae DSM 45274, Isolated from Various Tissues of a Male Ferret with Lethal Sepsis.</title>
        <authorList>
            <person name="Ruckert C."/>
            <person name="Eimer J."/>
            <person name="Winkler A."/>
            <person name="Tauch A."/>
        </authorList>
    </citation>
    <scope>NUCLEOTIDE SEQUENCE [LARGE SCALE GENOMIC DNA]</scope>
    <source>
        <strain evidence="1 2">DSM 45274</strain>
    </source>
</reference>
<reference evidence="2" key="2">
    <citation type="submission" date="2015-05" db="EMBL/GenBank/DDBJ databases">
        <title>Complete genome sequence of Corynebacterium mustelae DSM 45274, isolated from various tissues of a male ferret with lethal sepsis.</title>
        <authorList>
            <person name="Ruckert C."/>
            <person name="Albersmeier A."/>
            <person name="Winkler A."/>
            <person name="Tauch A."/>
        </authorList>
    </citation>
    <scope>NUCLEOTIDE SEQUENCE [LARGE SCALE GENOMIC DNA]</scope>
    <source>
        <strain evidence="2">DSM 45274</strain>
    </source>
</reference>
<dbReference type="STRING" id="571915.CMUST_10165"/>
<name>A0A0G3GYV8_9CORY</name>
<sequence>MKLNPQLFDAVAVFRELGWDGAEVSDVLSLPLGTSAQRARAVAGLQSGQWYQPKTDGHAYWYEGCTGVREKLLALFAVRCGVTPSRAAEVLESVDTAVIAAVVAERGADFAQDFIACCGRTRRRLWTKGLSTFGTALVFLVHDAHLPVPQDVEYLTDWSIVAARQMFRVNFEEAASHHVFPPKSTLLPRFLEHVRQAITAGVAITGPFGMVFTSATRVGRLERETAVDLAFSGLSTAIRPSERKEWAKIIVSELRCDPTEMLGRVDEIVPLVATGETTSVESFGIPLLSLVDDMVLPDLALAALYATAKKTLHRVIRALADRPVPSAAVIDALQPRLSELAQDASHKVAADLLASWGNQVEPEPKVEPAIVEWPETPPVWQLPAFHCDDVDVDKLVVLASRDFWPADVETERFFAALIRLAHTDLAATRAALRRCDIHRAQWKDFDEEFSLHDARTNALLACYHQIPCSLSTPSFVDLSITVADFAQRVREYAKAQVPVLLPDLVLALCRLRDAENASLVTIDPTVRIKPKHGMPFRATVAEVFTSFTAKPVESLPKRNPRCERFFHDDDQSFMASVSELLELESFSWCVDADHTTFPTNQTVSGYQLLWEKTTNRSLAHHALQVARSEKPFAPHVAINLLAVCRATTPEITEQCVTAALHAWQRGLIRPGATDFSCLDWAEKPSNVPSFVAALVELSPHGLLPVTWLVFDQILAYSARQPRLIPGTEQALAALEKFLPSVIAAVSTGHAPREVLTLPGLRAVANRRGTTKSTVAARRILRKVEG</sequence>
<dbReference type="PATRIC" id="fig|571915.4.peg.2158"/>
<dbReference type="KEGG" id="cmv:CMUST_10165"/>
<proteinExistence type="predicted"/>
<organism evidence="1 2">
    <name type="scientific">Corynebacterium mustelae</name>
    <dbReference type="NCBI Taxonomy" id="571915"/>
    <lineage>
        <taxon>Bacteria</taxon>
        <taxon>Bacillati</taxon>
        <taxon>Actinomycetota</taxon>
        <taxon>Actinomycetes</taxon>
        <taxon>Mycobacteriales</taxon>
        <taxon>Corynebacteriaceae</taxon>
        <taxon>Corynebacterium</taxon>
    </lineage>
</organism>
<keyword evidence="2" id="KW-1185">Reference proteome</keyword>
<gene>
    <name evidence="1" type="ORF">CMUST_10165</name>
</gene>
<evidence type="ECO:0000313" key="1">
    <source>
        <dbReference type="EMBL" id="AKK06349.1"/>
    </source>
</evidence>
<accession>A0A0G3GYV8</accession>
<dbReference type="AlphaFoldDB" id="A0A0G3GYV8"/>
<dbReference type="Proteomes" id="UP000035199">
    <property type="component" value="Chromosome"/>
</dbReference>
<dbReference type="EMBL" id="CP011542">
    <property type="protein sequence ID" value="AKK06349.1"/>
    <property type="molecule type" value="Genomic_DNA"/>
</dbReference>